<dbReference type="Proteomes" id="UP000028839">
    <property type="component" value="Unassembled WGS sequence"/>
</dbReference>
<dbReference type="HOGENOM" id="CLU_873855_0_0_6"/>
<sequence>MAIFDETRYLERLQFFNGQRLLASDLQGIETFNREMRWLHNKSLHQPGIGSGFAIYGKKGNRKVTINPGYAIDALGREIVLTQSQEEPIPPISAEGDGKSVFYDLTVSYPDNSGLEETETREGICLPRGVVRLQEAPVFCWVRLQRDGQENLRVKNSKIKEDIKNGLKIVLARIEVFNCQLKQDPSIAQRRNARPAKQPYIACGQVLPEWEFPDSQNQQEQFPLKLKATIETTKAGFLIPPCYSARIEGSRTVEIKTNKSPPDTTLFLVEFMHIEERKAEEFTVEDFVCISGIQQEHEEKVKDHIRSNWNIVWMGVEG</sequence>
<reference evidence="1 2" key="1">
    <citation type="submission" date="2014-07" db="EMBL/GenBank/DDBJ databases">
        <title>Comparative analysis of Nitrosococcus oceani genome inventories of strains from Pacific and Atlantic gyres.</title>
        <authorList>
            <person name="Lim C.K."/>
            <person name="Wang L."/>
            <person name="Sayavedra-Soto L.A."/>
            <person name="Klotz M.G."/>
        </authorList>
    </citation>
    <scope>NUCLEOTIDE SEQUENCE [LARGE SCALE GENOMIC DNA]</scope>
    <source>
        <strain evidence="1 2">C-27</strain>
    </source>
</reference>
<organism evidence="1 2">
    <name type="scientific">Nitrosococcus oceani C-27</name>
    <dbReference type="NCBI Taxonomy" id="314279"/>
    <lineage>
        <taxon>Bacteria</taxon>
        <taxon>Pseudomonadati</taxon>
        <taxon>Pseudomonadota</taxon>
        <taxon>Gammaproteobacteria</taxon>
        <taxon>Chromatiales</taxon>
        <taxon>Chromatiaceae</taxon>
        <taxon>Nitrosococcus</taxon>
    </lineage>
</organism>
<dbReference type="EMBL" id="JPGN01000060">
    <property type="protein sequence ID" value="KFI19258.1"/>
    <property type="molecule type" value="Genomic_DNA"/>
</dbReference>
<dbReference type="AlphaFoldDB" id="A0A0E2Z0W5"/>
<evidence type="ECO:0000313" key="1">
    <source>
        <dbReference type="EMBL" id="KFI19258.1"/>
    </source>
</evidence>
<gene>
    <name evidence="1" type="ORF">IB75_09920</name>
</gene>
<accession>A0A0E2Z0W5</accession>
<name>A0A0E2Z0W5_9GAMM</name>
<comment type="caution">
    <text evidence="1">The sequence shown here is derived from an EMBL/GenBank/DDBJ whole genome shotgun (WGS) entry which is preliminary data.</text>
</comment>
<evidence type="ECO:0000313" key="2">
    <source>
        <dbReference type="Proteomes" id="UP000028839"/>
    </source>
</evidence>
<dbReference type="OrthoDB" id="5928841at2"/>
<proteinExistence type="predicted"/>
<protein>
    <submittedName>
        <fullName evidence="1">Uncharacterized protein</fullName>
    </submittedName>
</protein>